<evidence type="ECO:0000256" key="1">
    <source>
        <dbReference type="SAM" id="Phobius"/>
    </source>
</evidence>
<dbReference type="AlphaFoldDB" id="A0A2U3LAH9"/>
<dbReference type="Proteomes" id="UP000238701">
    <property type="component" value="Unassembled WGS sequence"/>
</dbReference>
<proteinExistence type="predicted"/>
<reference evidence="3" key="1">
    <citation type="submission" date="2018-02" db="EMBL/GenBank/DDBJ databases">
        <authorList>
            <person name="Hausmann B."/>
        </authorList>
    </citation>
    <scope>NUCLEOTIDE SEQUENCE [LARGE SCALE GENOMIC DNA]</scope>
    <source>
        <strain evidence="3">Peat soil MAG SbA1</strain>
    </source>
</reference>
<dbReference type="Pfam" id="PF24400">
    <property type="entry name" value="DUF7544"/>
    <property type="match status" value="1"/>
</dbReference>
<evidence type="ECO:0000313" key="2">
    <source>
        <dbReference type="EMBL" id="SPF48955.1"/>
    </source>
</evidence>
<protein>
    <submittedName>
        <fullName evidence="2">Uncharacterized protein</fullName>
    </submittedName>
</protein>
<gene>
    <name evidence="2" type="ORF">SBA1_90089</name>
</gene>
<feature type="transmembrane region" description="Helical" evidence="1">
    <location>
        <begin position="176"/>
        <end position="196"/>
    </location>
</feature>
<accession>A0A2U3LAH9</accession>
<keyword evidence="1" id="KW-0812">Transmembrane</keyword>
<evidence type="ECO:0000313" key="3">
    <source>
        <dbReference type="Proteomes" id="UP000238701"/>
    </source>
</evidence>
<organism evidence="2 3">
    <name type="scientific">Candidatus Sulfotelmatobacter kueseliae</name>
    <dbReference type="NCBI Taxonomy" id="2042962"/>
    <lineage>
        <taxon>Bacteria</taxon>
        <taxon>Pseudomonadati</taxon>
        <taxon>Acidobacteriota</taxon>
        <taxon>Terriglobia</taxon>
        <taxon>Terriglobales</taxon>
        <taxon>Candidatus Korobacteraceae</taxon>
        <taxon>Candidatus Sulfotelmatobacter</taxon>
    </lineage>
</organism>
<keyword evidence="1" id="KW-1133">Transmembrane helix</keyword>
<feature type="transmembrane region" description="Helical" evidence="1">
    <location>
        <begin position="227"/>
        <end position="247"/>
    </location>
</feature>
<dbReference type="OrthoDB" id="116996at2"/>
<name>A0A2U3LAH9_9BACT</name>
<keyword evidence="1" id="KW-0472">Membrane</keyword>
<dbReference type="EMBL" id="OMOD01000188">
    <property type="protein sequence ID" value="SPF48955.1"/>
    <property type="molecule type" value="Genomic_DNA"/>
</dbReference>
<feature type="transmembrane region" description="Helical" evidence="1">
    <location>
        <begin position="285"/>
        <end position="317"/>
    </location>
</feature>
<dbReference type="InterPro" id="IPR055966">
    <property type="entry name" value="DUF7544"/>
</dbReference>
<feature type="transmembrane region" description="Helical" evidence="1">
    <location>
        <begin position="73"/>
        <end position="96"/>
    </location>
</feature>
<sequence length="351" mass="37759">MPISAADSITLAVEHCKQQLFQPFRIGQWTKLAFVGLLAGELGGNGCNRSNFSGHPGAAPGTGFPGHLAIDPALIAAFITAAIVAALAIGIILMYVSSVMRFILFDSIVTKQCHIRWSWSRRLGPGWRYFVFKLLYFLLTMAGIAVLVGIPVAFAFSKGWFKTPKEHLPPLVLGGVLLFLVFFIFAVATAVFFVLIKDFVVPQMALEDVDVMQGWRRLWPMMMAEKGAYAAYLGLKIVLAIVVGILIGVATLILGLIFVIPTAGLGLLAILTGKSAGLTWNAYTITLAVVIACILLAFFLYLIALVSVPAIVFFPAYSVHFLAGRYPRLAAVLYPAPPPPQVAPGAVPVSP</sequence>
<feature type="transmembrane region" description="Helical" evidence="1">
    <location>
        <begin position="253"/>
        <end position="273"/>
    </location>
</feature>
<feature type="transmembrane region" description="Helical" evidence="1">
    <location>
        <begin position="130"/>
        <end position="156"/>
    </location>
</feature>